<proteinExistence type="predicted"/>
<dbReference type="Proteomes" id="UP001145114">
    <property type="component" value="Unassembled WGS sequence"/>
</dbReference>
<protein>
    <submittedName>
        <fullName evidence="1">Uncharacterized protein</fullName>
    </submittedName>
</protein>
<feature type="non-terminal residue" evidence="1">
    <location>
        <position position="167"/>
    </location>
</feature>
<name>A0ACC1HH98_9FUNG</name>
<accession>A0ACC1HH98</accession>
<evidence type="ECO:0000313" key="2">
    <source>
        <dbReference type="Proteomes" id="UP001145114"/>
    </source>
</evidence>
<organism evidence="1 2">
    <name type="scientific">Spiromyces aspiralis</name>
    <dbReference type="NCBI Taxonomy" id="68401"/>
    <lineage>
        <taxon>Eukaryota</taxon>
        <taxon>Fungi</taxon>
        <taxon>Fungi incertae sedis</taxon>
        <taxon>Zoopagomycota</taxon>
        <taxon>Kickxellomycotina</taxon>
        <taxon>Kickxellomycetes</taxon>
        <taxon>Kickxellales</taxon>
        <taxon>Kickxellaceae</taxon>
        <taxon>Spiromyces</taxon>
    </lineage>
</organism>
<dbReference type="EMBL" id="JAMZIH010005719">
    <property type="protein sequence ID" value="KAJ1674740.1"/>
    <property type="molecule type" value="Genomic_DNA"/>
</dbReference>
<gene>
    <name evidence="1" type="ORF">EV182_002661</name>
</gene>
<keyword evidence="2" id="KW-1185">Reference proteome</keyword>
<reference evidence="1" key="1">
    <citation type="submission" date="2022-06" db="EMBL/GenBank/DDBJ databases">
        <title>Phylogenomic reconstructions and comparative analyses of Kickxellomycotina fungi.</title>
        <authorList>
            <person name="Reynolds N.K."/>
            <person name="Stajich J.E."/>
            <person name="Barry K."/>
            <person name="Grigoriev I.V."/>
            <person name="Crous P."/>
            <person name="Smith M.E."/>
        </authorList>
    </citation>
    <scope>NUCLEOTIDE SEQUENCE</scope>
    <source>
        <strain evidence="1">RSA 2271</strain>
    </source>
</reference>
<sequence length="167" mass="19237">MCYRLANAFNSGQYFEKAAECWIKSAEAHEKDGNYYQTAILYEKAANLYATKLKDPVGAARCLQESSRYFRLKDSADRAAKAMEKAADMIDQLDPVEASELYMKAVHILRDESRGRIALETYYKVLAYLVTHSRYREASELREILLDTCRQISKEGRSSQFVLNKCY</sequence>
<comment type="caution">
    <text evidence="1">The sequence shown here is derived from an EMBL/GenBank/DDBJ whole genome shotgun (WGS) entry which is preliminary data.</text>
</comment>
<evidence type="ECO:0000313" key="1">
    <source>
        <dbReference type="EMBL" id="KAJ1674740.1"/>
    </source>
</evidence>